<keyword evidence="3" id="KW-0378">Hydrolase</keyword>
<dbReference type="SUPFAM" id="SSF118010">
    <property type="entry name" value="TM1457-like"/>
    <property type="match status" value="1"/>
</dbReference>
<evidence type="ECO:0000313" key="9">
    <source>
        <dbReference type="Proteomes" id="UP000297352"/>
    </source>
</evidence>
<reference evidence="8" key="1">
    <citation type="submission" date="2018-10" db="EMBL/GenBank/DDBJ databases">
        <authorList>
            <person name="Vincent A.T."/>
            <person name="Schiettekatte O."/>
            <person name="Bourhy P."/>
            <person name="Veyrier F.J."/>
            <person name="Picardeau M."/>
        </authorList>
    </citation>
    <scope>NUCLEOTIDE SEQUENCE</scope>
    <source>
        <strain evidence="8">201702449</strain>
    </source>
</reference>
<dbReference type="CDD" id="cd16332">
    <property type="entry name" value="Prp-like"/>
    <property type="match status" value="1"/>
</dbReference>
<evidence type="ECO:0000256" key="3">
    <source>
        <dbReference type="ARBA" id="ARBA00022801"/>
    </source>
</evidence>
<keyword evidence="4" id="KW-0788">Thiol protease</keyword>
<comment type="caution">
    <text evidence="7">The sequence shown here is derived from an EMBL/GenBank/DDBJ whole genome shotgun (WGS) entry which is preliminary data.</text>
</comment>
<evidence type="ECO:0000256" key="5">
    <source>
        <dbReference type="ARBA" id="ARBA00044503"/>
    </source>
</evidence>
<dbReference type="Pfam" id="PF04327">
    <property type="entry name" value="Peptidase_Prp"/>
    <property type="match status" value="1"/>
</dbReference>
<dbReference type="RefSeq" id="WP_100726853.1">
    <property type="nucleotide sequence ID" value="NZ_JAIZBN010000001.1"/>
</dbReference>
<dbReference type="GO" id="GO:0008234">
    <property type="term" value="F:cysteine-type peptidase activity"/>
    <property type="evidence" value="ECO:0007669"/>
    <property type="project" value="UniProtKB-KW"/>
</dbReference>
<keyword evidence="2 7" id="KW-0645">Protease</keyword>
<accession>A0A2N0AYH8</accession>
<gene>
    <name evidence="8" type="ORF">EHQ60_15730</name>
    <name evidence="7" type="ORF">ND810_11250</name>
</gene>
<dbReference type="EMBL" id="RQGI01000059">
    <property type="protein sequence ID" value="TGL66885.1"/>
    <property type="molecule type" value="Genomic_DNA"/>
</dbReference>
<dbReference type="GO" id="GO:0042254">
    <property type="term" value="P:ribosome biogenesis"/>
    <property type="evidence" value="ECO:0007669"/>
    <property type="project" value="UniProtKB-KW"/>
</dbReference>
<dbReference type="Proteomes" id="UP001209694">
    <property type="component" value="Unassembled WGS sequence"/>
</dbReference>
<dbReference type="GO" id="GO:0006508">
    <property type="term" value="P:proteolysis"/>
    <property type="evidence" value="ECO:0007669"/>
    <property type="project" value="UniProtKB-KW"/>
</dbReference>
<keyword evidence="9" id="KW-1185">Reference proteome</keyword>
<evidence type="ECO:0000256" key="4">
    <source>
        <dbReference type="ARBA" id="ARBA00022807"/>
    </source>
</evidence>
<dbReference type="Gene3D" id="3.30.70.1490">
    <property type="entry name" value="Cysteine protease Prp"/>
    <property type="match status" value="1"/>
</dbReference>
<evidence type="ECO:0000256" key="2">
    <source>
        <dbReference type="ARBA" id="ARBA00022670"/>
    </source>
</evidence>
<reference evidence="7" key="3">
    <citation type="submission" date="2022-06" db="EMBL/GenBank/DDBJ databases">
        <title>Leptospira isolates from biofilms formed at urban environments.</title>
        <authorList>
            <person name="Ribeiro P.S."/>
            <person name="Sousa T."/>
            <person name="Carvalho N."/>
            <person name="Aburjaile F."/>
            <person name="Neves F."/>
            <person name="Oliveira D."/>
            <person name="Blanco L."/>
            <person name="Lima J."/>
            <person name="Costa F."/>
            <person name="Brenig B."/>
            <person name="Soares S."/>
            <person name="Ramos R."/>
            <person name="Goes-Neto A."/>
            <person name="Matiuzzi M."/>
            <person name="Azevedo V."/>
            <person name="Ristow P."/>
        </authorList>
    </citation>
    <scope>NUCLEOTIDE SEQUENCE</scope>
    <source>
        <strain evidence="7">VSF7</strain>
    </source>
</reference>
<dbReference type="GeneID" id="93341204"/>
<dbReference type="AlphaFoldDB" id="A0A2N0AYH8"/>
<organism evidence="7 10">
    <name type="scientific">Leptospira levettii</name>
    <dbReference type="NCBI Taxonomy" id="2023178"/>
    <lineage>
        <taxon>Bacteria</taxon>
        <taxon>Pseudomonadati</taxon>
        <taxon>Spirochaetota</taxon>
        <taxon>Spirochaetia</taxon>
        <taxon>Leptospirales</taxon>
        <taxon>Leptospiraceae</taxon>
        <taxon>Leptospira</taxon>
    </lineage>
</organism>
<protein>
    <recommendedName>
        <fullName evidence="6">Ribosomal processing cysteine protease Prp</fullName>
    </recommendedName>
</protein>
<dbReference type="EMBL" id="JAMQQD010000003">
    <property type="protein sequence ID" value="MCW7515732.1"/>
    <property type="molecule type" value="Genomic_DNA"/>
</dbReference>
<evidence type="ECO:0000313" key="7">
    <source>
        <dbReference type="EMBL" id="MCW7515732.1"/>
    </source>
</evidence>
<keyword evidence="1" id="KW-0690">Ribosome biogenesis</keyword>
<evidence type="ECO:0000256" key="6">
    <source>
        <dbReference type="ARBA" id="ARBA00044538"/>
    </source>
</evidence>
<evidence type="ECO:0000313" key="8">
    <source>
        <dbReference type="EMBL" id="TGL66885.1"/>
    </source>
</evidence>
<dbReference type="Proteomes" id="UP000297352">
    <property type="component" value="Unassembled WGS sequence"/>
</dbReference>
<name>A0A2N0AYH8_9LEPT</name>
<comment type="similarity">
    <text evidence="5">Belongs to the Prp family.</text>
</comment>
<evidence type="ECO:0000313" key="10">
    <source>
        <dbReference type="Proteomes" id="UP001209694"/>
    </source>
</evidence>
<sequence length="109" mass="11867">MIYSTIFKDIGGKIAGIQLEGHSPTNLGSKGENLLCAGVSTLVQSAHSYLASQGSLESEEKRDGYLRFLVKQNQRDGYQSLLAMVLFGLRSLEHSHSNAISIQDELIKG</sequence>
<dbReference type="InterPro" id="IPR036764">
    <property type="entry name" value="Peptidase_Prp_sf"/>
</dbReference>
<evidence type="ECO:0000256" key="1">
    <source>
        <dbReference type="ARBA" id="ARBA00022517"/>
    </source>
</evidence>
<reference evidence="8" key="2">
    <citation type="journal article" date="2019" name="PLoS Negl. Trop. Dis.">
        <title>Revisiting the worldwide diversity of Leptospira species in the environment.</title>
        <authorList>
            <person name="Vincent A.T."/>
            <person name="Schiettekatte O."/>
            <person name="Bourhy P."/>
            <person name="Veyrier F.J."/>
            <person name="Picardeau M."/>
        </authorList>
    </citation>
    <scope>NUCLEOTIDE SEQUENCE</scope>
    <source>
        <strain evidence="8">201702449</strain>
    </source>
</reference>
<dbReference type="InterPro" id="IPR007422">
    <property type="entry name" value="Peptidase_Prp"/>
</dbReference>
<proteinExistence type="inferred from homology"/>